<dbReference type="InterPro" id="IPR038556">
    <property type="entry name" value="TAC_Gp13-like_sf"/>
</dbReference>
<sequence>MFNSTRKDGDQPEAEGPLLSRDQILGADDAQYDHVDVPEWGGRVRIRSLTGTERDKFESEIAGNTKRLKLDNVRAKFVAKSVVDAQGNQVFSTADVAALGRKNAAVLNRVFEACQKLSGLTDDDVDELLGE</sequence>
<feature type="region of interest" description="Disordered" evidence="1">
    <location>
        <begin position="1"/>
        <end position="22"/>
    </location>
</feature>
<protein>
    <submittedName>
        <fullName evidence="2">Uncharacterized protein</fullName>
    </submittedName>
</protein>
<evidence type="ECO:0000313" key="3">
    <source>
        <dbReference type="Proteomes" id="UP001183226"/>
    </source>
</evidence>
<comment type="caution">
    <text evidence="2">The sequence shown here is derived from an EMBL/GenBank/DDBJ whole genome shotgun (WGS) entry which is preliminary data.</text>
</comment>
<evidence type="ECO:0000313" key="2">
    <source>
        <dbReference type="EMBL" id="MDT0305061.1"/>
    </source>
</evidence>
<reference evidence="3" key="1">
    <citation type="submission" date="2023-07" db="EMBL/GenBank/DDBJ databases">
        <title>30 novel species of actinomycetes from the DSMZ collection.</title>
        <authorList>
            <person name="Nouioui I."/>
        </authorList>
    </citation>
    <scope>NUCLEOTIDE SEQUENCE [LARGE SCALE GENOMIC DNA]</scope>
    <source>
        <strain evidence="3">DSM 45055</strain>
    </source>
</reference>
<proteinExistence type="predicted"/>
<dbReference type="EMBL" id="JAVREK010000035">
    <property type="protein sequence ID" value="MDT0305061.1"/>
    <property type="molecule type" value="Genomic_DNA"/>
</dbReference>
<dbReference type="RefSeq" id="WP_311547576.1">
    <property type="nucleotide sequence ID" value="NZ_JAVREK010000035.1"/>
</dbReference>
<feature type="compositionally biased region" description="Basic and acidic residues" evidence="1">
    <location>
        <begin position="1"/>
        <end position="10"/>
    </location>
</feature>
<name>A0ABU2L0H6_9ACTN</name>
<gene>
    <name evidence="2" type="ORF">RM446_23305</name>
</gene>
<evidence type="ECO:0000256" key="1">
    <source>
        <dbReference type="SAM" id="MobiDB-lite"/>
    </source>
</evidence>
<dbReference type="Gene3D" id="3.30.2220.20">
    <property type="entry name" value="Phage tail assembly chaperone gp13-like"/>
    <property type="match status" value="1"/>
</dbReference>
<dbReference type="Proteomes" id="UP001183226">
    <property type="component" value="Unassembled WGS sequence"/>
</dbReference>
<accession>A0ABU2L0H6</accession>
<keyword evidence="3" id="KW-1185">Reference proteome</keyword>
<organism evidence="2 3">
    <name type="scientific">Streptomonospora wellingtoniae</name>
    <dbReference type="NCBI Taxonomy" id="3075544"/>
    <lineage>
        <taxon>Bacteria</taxon>
        <taxon>Bacillati</taxon>
        <taxon>Actinomycetota</taxon>
        <taxon>Actinomycetes</taxon>
        <taxon>Streptosporangiales</taxon>
        <taxon>Nocardiopsidaceae</taxon>
        <taxon>Streptomonospora</taxon>
    </lineage>
</organism>